<dbReference type="OrthoDB" id="332863at2759"/>
<feature type="compositionally biased region" description="Basic and acidic residues" evidence="1">
    <location>
        <begin position="91"/>
        <end position="100"/>
    </location>
</feature>
<evidence type="ECO:0000259" key="2">
    <source>
        <dbReference type="Pfam" id="PF12706"/>
    </source>
</evidence>
<feature type="region of interest" description="Disordered" evidence="1">
    <location>
        <begin position="88"/>
        <end position="109"/>
    </location>
</feature>
<dbReference type="AlphaFoldDB" id="A0A9P4V058"/>
<dbReference type="GO" id="GO:0005737">
    <property type="term" value="C:cytoplasm"/>
    <property type="evidence" value="ECO:0007669"/>
    <property type="project" value="TreeGrafter"/>
</dbReference>
<gene>
    <name evidence="3" type="ORF">EJ04DRAFT_554460</name>
</gene>
<dbReference type="InterPro" id="IPR036866">
    <property type="entry name" value="RibonucZ/Hydroxyglut_hydro"/>
</dbReference>
<keyword evidence="4" id="KW-1185">Reference proteome</keyword>
<feature type="domain" description="Metallo-beta-lactamase" evidence="2">
    <location>
        <begin position="186"/>
        <end position="419"/>
    </location>
</feature>
<reference evidence="3" key="1">
    <citation type="journal article" date="2020" name="Stud. Mycol.">
        <title>101 Dothideomycetes genomes: a test case for predicting lifestyles and emergence of pathogens.</title>
        <authorList>
            <person name="Haridas S."/>
            <person name="Albert R."/>
            <person name="Binder M."/>
            <person name="Bloem J."/>
            <person name="Labutti K."/>
            <person name="Salamov A."/>
            <person name="Andreopoulos B."/>
            <person name="Baker S."/>
            <person name="Barry K."/>
            <person name="Bills G."/>
            <person name="Bluhm B."/>
            <person name="Cannon C."/>
            <person name="Castanera R."/>
            <person name="Culley D."/>
            <person name="Daum C."/>
            <person name="Ezra D."/>
            <person name="Gonzalez J."/>
            <person name="Henrissat B."/>
            <person name="Kuo A."/>
            <person name="Liang C."/>
            <person name="Lipzen A."/>
            <person name="Lutzoni F."/>
            <person name="Magnuson J."/>
            <person name="Mondo S."/>
            <person name="Nolan M."/>
            <person name="Ohm R."/>
            <person name="Pangilinan J."/>
            <person name="Park H.-J."/>
            <person name="Ramirez L."/>
            <person name="Alfaro M."/>
            <person name="Sun H."/>
            <person name="Tritt A."/>
            <person name="Yoshinaga Y."/>
            <person name="Zwiers L.-H."/>
            <person name="Turgeon B."/>
            <person name="Goodwin S."/>
            <person name="Spatafora J."/>
            <person name="Crous P."/>
            <person name="Grigoriev I."/>
        </authorList>
    </citation>
    <scope>NUCLEOTIDE SEQUENCE</scope>
    <source>
        <strain evidence="3">CBS 125425</strain>
    </source>
</reference>
<sequence>MHKEAGARVRGIFVTLRELGFGRKRLRVRVRGQKRDFISSLLGYGIDTRGKLGRGSVLRAVNSTATVKMSGVGTSTGVAAYTVTTSPAKSVENRPSDADSKKHHLKNGKGFQNPWDSFQELKIIKFFADALMRRFKPAPTPSPSPSPPAPLPTQPPSLLRTRSHPSLRATWLGHACYYLEFPSGLRVLTDPVFEPYCSPIHLPHLRRYTDPPCQIEDLPFVDAVLVSHNHYDHLSLGSVRRVKAKFPGARFWVPLGLKSWFESSGVKNVCEVDWWEEGEMEMRRVGKEEGGEGREEVIKATFTALPAQHNSKRTPWDTGKTLWCGWGIESGGRKVYFAGDTGYRTVTSVPSGTSDHDLDLPHCPAFSQIGAHAGPFDLGLIPIGAYEPRWAFSAVHADPRDAVSIFLDTRCERGLGMHWGTWALTYEGVWEPVRGLVGALRERGLGGDGKEGEEGWEEESRGVFGWSGVGETREF</sequence>
<dbReference type="GO" id="GO:0070292">
    <property type="term" value="P:N-acylphosphatidylethanolamine metabolic process"/>
    <property type="evidence" value="ECO:0007669"/>
    <property type="project" value="TreeGrafter"/>
</dbReference>
<evidence type="ECO:0000313" key="3">
    <source>
        <dbReference type="EMBL" id="KAF2731821.1"/>
    </source>
</evidence>
<dbReference type="InterPro" id="IPR001279">
    <property type="entry name" value="Metallo-B-lactamas"/>
</dbReference>
<dbReference type="Pfam" id="PF12706">
    <property type="entry name" value="Lactamase_B_2"/>
    <property type="match status" value="1"/>
</dbReference>
<proteinExistence type="predicted"/>
<dbReference type="PANTHER" id="PTHR15032">
    <property type="entry name" value="N-ACYL-PHOSPHATIDYLETHANOLAMINE-HYDROLYZING PHOSPHOLIPASE D"/>
    <property type="match status" value="1"/>
</dbReference>
<accession>A0A9P4V058</accession>
<dbReference type="Gene3D" id="3.60.15.10">
    <property type="entry name" value="Ribonuclease Z/Hydroxyacylglutathione hydrolase-like"/>
    <property type="match status" value="1"/>
</dbReference>
<dbReference type="EMBL" id="ML996188">
    <property type="protein sequence ID" value="KAF2731821.1"/>
    <property type="molecule type" value="Genomic_DNA"/>
</dbReference>
<dbReference type="SUPFAM" id="SSF56281">
    <property type="entry name" value="Metallo-hydrolase/oxidoreductase"/>
    <property type="match status" value="1"/>
</dbReference>
<name>A0A9P4V058_9PLEO</name>
<feature type="compositionally biased region" description="Pro residues" evidence="1">
    <location>
        <begin position="138"/>
        <end position="155"/>
    </location>
</feature>
<evidence type="ECO:0000256" key="1">
    <source>
        <dbReference type="SAM" id="MobiDB-lite"/>
    </source>
</evidence>
<dbReference type="GO" id="GO:0070291">
    <property type="term" value="P:N-acylethanolamine metabolic process"/>
    <property type="evidence" value="ECO:0007669"/>
    <property type="project" value="TreeGrafter"/>
</dbReference>
<dbReference type="Proteomes" id="UP000799444">
    <property type="component" value="Unassembled WGS sequence"/>
</dbReference>
<dbReference type="GO" id="GO:0070290">
    <property type="term" value="F:N-acylphosphatidylethanolamine-specific phospholipase D activity"/>
    <property type="evidence" value="ECO:0007669"/>
    <property type="project" value="TreeGrafter"/>
</dbReference>
<dbReference type="PANTHER" id="PTHR15032:SF4">
    <property type="entry name" value="N-ACYL-PHOSPHATIDYLETHANOLAMINE-HYDROLYZING PHOSPHOLIPASE D"/>
    <property type="match status" value="1"/>
</dbReference>
<feature type="region of interest" description="Disordered" evidence="1">
    <location>
        <begin position="137"/>
        <end position="158"/>
    </location>
</feature>
<comment type="caution">
    <text evidence="3">The sequence shown here is derived from an EMBL/GenBank/DDBJ whole genome shotgun (WGS) entry which is preliminary data.</text>
</comment>
<protein>
    <submittedName>
        <fullName evidence="3">Metallo-hydrolase/oxidoreductase</fullName>
    </submittedName>
</protein>
<evidence type="ECO:0000313" key="4">
    <source>
        <dbReference type="Proteomes" id="UP000799444"/>
    </source>
</evidence>
<organism evidence="3 4">
    <name type="scientific">Polyplosphaeria fusca</name>
    <dbReference type="NCBI Taxonomy" id="682080"/>
    <lineage>
        <taxon>Eukaryota</taxon>
        <taxon>Fungi</taxon>
        <taxon>Dikarya</taxon>
        <taxon>Ascomycota</taxon>
        <taxon>Pezizomycotina</taxon>
        <taxon>Dothideomycetes</taxon>
        <taxon>Pleosporomycetidae</taxon>
        <taxon>Pleosporales</taxon>
        <taxon>Tetraplosphaeriaceae</taxon>
        <taxon>Polyplosphaeria</taxon>
    </lineage>
</organism>